<accession>Q2TUD2</accession>
<dbReference type="GeneID" id="3860852"/>
<evidence type="ECO:0000256" key="3">
    <source>
        <dbReference type="ARBA" id="ARBA00023274"/>
    </source>
</evidence>
<dbReference type="PIRSF" id="PIRSF002162">
    <property type="entry name" value="Ribosomal_L6"/>
    <property type="match status" value="1"/>
</dbReference>
<dbReference type="RefSeq" id="YP_448678.1">
    <property type="nucleotide sequence ID" value="NC_007685.1"/>
</dbReference>
<name>Q2TUD2_DICDH</name>
<dbReference type="AlphaFoldDB" id="Q2TUD2"/>
<dbReference type="GO" id="GO:0006412">
    <property type="term" value="P:translation"/>
    <property type="evidence" value="ECO:0007669"/>
    <property type="project" value="InterPro"/>
</dbReference>
<keyword evidence="6" id="KW-0496">Mitochondrion</keyword>
<dbReference type="InterPro" id="IPR000702">
    <property type="entry name" value="Ribosomal_uL6-like"/>
</dbReference>
<dbReference type="GO" id="GO:1990904">
    <property type="term" value="C:ribonucleoprotein complex"/>
    <property type="evidence" value="ECO:0007669"/>
    <property type="project" value="UniProtKB-KW"/>
</dbReference>
<gene>
    <name evidence="6" type="primary">rpl6</name>
</gene>
<evidence type="ECO:0000313" key="6">
    <source>
        <dbReference type="EMBL" id="AAS79064.1"/>
    </source>
</evidence>
<geneLocation type="mitochondrion" evidence="6"/>
<evidence type="ECO:0000256" key="1">
    <source>
        <dbReference type="ARBA" id="ARBA00009356"/>
    </source>
</evidence>
<dbReference type="Gene3D" id="3.90.930.12">
    <property type="entry name" value="Ribosomal protein L6, alpha-beta domain"/>
    <property type="match status" value="1"/>
</dbReference>
<dbReference type="InterPro" id="IPR020040">
    <property type="entry name" value="Ribosomal_uL6_a/b-dom"/>
</dbReference>
<keyword evidence="3 4" id="KW-0687">Ribonucleoprotein</keyword>
<organism evidence="6">
    <name type="scientific">Dictyota dichotoma</name>
    <dbReference type="NCBI Taxonomy" id="2876"/>
    <lineage>
        <taxon>Eukaryota</taxon>
        <taxon>Sar</taxon>
        <taxon>Stramenopiles</taxon>
        <taxon>Ochrophyta</taxon>
        <taxon>PX clade</taxon>
        <taxon>Phaeophyceae</taxon>
        <taxon>Dictyotales</taxon>
        <taxon>Dictyotaceae</taxon>
        <taxon>Dictyota</taxon>
    </lineage>
</organism>
<keyword evidence="2 4" id="KW-0689">Ribosomal protein</keyword>
<dbReference type="InterPro" id="IPR036789">
    <property type="entry name" value="Ribosomal_uL6-like_a/b-dom_sf"/>
</dbReference>
<proteinExistence type="inferred from homology"/>
<dbReference type="GO" id="GO:0003735">
    <property type="term" value="F:structural constituent of ribosome"/>
    <property type="evidence" value="ECO:0007669"/>
    <property type="project" value="InterPro"/>
</dbReference>
<dbReference type="GO" id="GO:0005840">
    <property type="term" value="C:ribosome"/>
    <property type="evidence" value="ECO:0007669"/>
    <property type="project" value="UniProtKB-KW"/>
</dbReference>
<protein>
    <submittedName>
        <fullName evidence="6">Ribosomal protein L6</fullName>
    </submittedName>
</protein>
<feature type="domain" description="Large ribosomal subunit protein uL6 alpha-beta" evidence="5">
    <location>
        <begin position="78"/>
        <end position="150"/>
    </location>
</feature>
<evidence type="ECO:0000259" key="5">
    <source>
        <dbReference type="Pfam" id="PF00347"/>
    </source>
</evidence>
<sequence>MKSFFFRLPPRVTCVKDGSNILLLGPLGRVVVKCKSNFVQVSGTLAFSKPLNSQELCCLKQGLYGISLSYVLILVLHGVGYKVDKVDNTIVLKLGYSHMHFIPIPEVINIKCIKNEIHMRSSHLVRLNYFASSLRKLRFPDSYKGRGVLYKNELIRVKEGKKT</sequence>
<dbReference type="PRINTS" id="PR00059">
    <property type="entry name" value="RIBOSOMALL6"/>
</dbReference>
<dbReference type="SUPFAM" id="SSF56053">
    <property type="entry name" value="Ribosomal protein L6"/>
    <property type="match status" value="1"/>
</dbReference>
<dbReference type="PANTHER" id="PTHR11655">
    <property type="entry name" value="60S/50S RIBOSOMAL PROTEIN L6/L9"/>
    <property type="match status" value="1"/>
</dbReference>
<evidence type="ECO:0000256" key="4">
    <source>
        <dbReference type="RuleBase" id="RU003869"/>
    </source>
</evidence>
<reference evidence="6" key="2">
    <citation type="journal article" date="2006" name="Curr. Genet.">
        <title>Complete mitochondrial genomes of the three brown algae (Heterokonta: Phaeophyceae) Dictyota dichotoma, Fucus vesiculosus and Desmarestia viridis.</title>
        <authorList>
            <person name="Oudot-Le Secq M.P."/>
            <person name="Loiseaux-de Goer S."/>
            <person name="Stam W.T."/>
            <person name="Olsen J.L."/>
        </authorList>
    </citation>
    <scope>NUCLEOTIDE SEQUENCE</scope>
</reference>
<dbReference type="Pfam" id="PF00347">
    <property type="entry name" value="Ribosomal_L6"/>
    <property type="match status" value="1"/>
</dbReference>
<dbReference type="PANTHER" id="PTHR11655:SF14">
    <property type="entry name" value="LARGE RIBOSOMAL SUBUNIT PROTEIN UL6M"/>
    <property type="match status" value="1"/>
</dbReference>
<comment type="similarity">
    <text evidence="1 4">Belongs to the universal ribosomal protein uL6 family.</text>
</comment>
<dbReference type="EMBL" id="AY500368">
    <property type="protein sequence ID" value="AAS79064.1"/>
    <property type="molecule type" value="Genomic_DNA"/>
</dbReference>
<evidence type="ECO:0000256" key="2">
    <source>
        <dbReference type="ARBA" id="ARBA00022980"/>
    </source>
</evidence>
<reference evidence="6" key="1">
    <citation type="submission" date="2003-12" db="EMBL/GenBank/DDBJ databases">
        <authorList>
            <person name="Oudot-Le Secq M.-P."/>
            <person name="Stam W.T."/>
            <person name="Olsen J.L."/>
        </authorList>
    </citation>
    <scope>NUCLEOTIDE SEQUENCE</scope>
</reference>
<dbReference type="InterPro" id="IPR019906">
    <property type="entry name" value="Ribosomal_uL6_bac-type"/>
</dbReference>
<dbReference type="GO" id="GO:0019843">
    <property type="term" value="F:rRNA binding"/>
    <property type="evidence" value="ECO:0007669"/>
    <property type="project" value="InterPro"/>
</dbReference>